<keyword evidence="3" id="KW-1185">Reference proteome</keyword>
<sequence>MTRTGRSKYWTEQYKIEQYNTRQNSITTLEKVQLAIRTNELTVLKGSKVKDTGEYLSIKRKR</sequence>
<evidence type="ECO:0000313" key="1">
    <source>
        <dbReference type="EMBL" id="AES82690.1"/>
    </source>
</evidence>
<reference evidence="2" key="3">
    <citation type="submission" date="2015-04" db="UniProtKB">
        <authorList>
            <consortium name="EnsemblPlants"/>
        </authorList>
    </citation>
    <scope>IDENTIFICATION</scope>
    <source>
        <strain evidence="2">cv. Jemalong A17</strain>
    </source>
</reference>
<dbReference type="HOGENOM" id="CLU_2907518_0_0_1"/>
<proteinExistence type="predicted"/>
<dbReference type="Proteomes" id="UP000002051">
    <property type="component" value="Unassembled WGS sequence"/>
</dbReference>
<evidence type="ECO:0000313" key="2">
    <source>
        <dbReference type="EnsemblPlants" id="AES82690"/>
    </source>
</evidence>
<evidence type="ECO:0000313" key="3">
    <source>
        <dbReference type="Proteomes" id="UP000002051"/>
    </source>
</evidence>
<dbReference type="EMBL" id="CM001223">
    <property type="protein sequence ID" value="AES82690.1"/>
    <property type="molecule type" value="Genomic_DNA"/>
</dbReference>
<reference evidence="1 3" key="1">
    <citation type="journal article" date="2011" name="Nature">
        <title>The Medicago genome provides insight into the evolution of rhizobial symbioses.</title>
        <authorList>
            <person name="Young N.D."/>
            <person name="Debelle F."/>
            <person name="Oldroyd G.E."/>
            <person name="Geurts R."/>
            <person name="Cannon S.B."/>
            <person name="Udvardi M.K."/>
            <person name="Benedito V.A."/>
            <person name="Mayer K.F."/>
            <person name="Gouzy J."/>
            <person name="Schoof H."/>
            <person name="Van de Peer Y."/>
            <person name="Proost S."/>
            <person name="Cook D.R."/>
            <person name="Meyers B.C."/>
            <person name="Spannagl M."/>
            <person name="Cheung F."/>
            <person name="De Mita S."/>
            <person name="Krishnakumar V."/>
            <person name="Gundlach H."/>
            <person name="Zhou S."/>
            <person name="Mudge J."/>
            <person name="Bharti A.K."/>
            <person name="Murray J.D."/>
            <person name="Naoumkina M.A."/>
            <person name="Rosen B."/>
            <person name="Silverstein K.A."/>
            <person name="Tang H."/>
            <person name="Rombauts S."/>
            <person name="Zhao P.X."/>
            <person name="Zhou P."/>
            <person name="Barbe V."/>
            <person name="Bardou P."/>
            <person name="Bechner M."/>
            <person name="Bellec A."/>
            <person name="Berger A."/>
            <person name="Berges H."/>
            <person name="Bidwell S."/>
            <person name="Bisseling T."/>
            <person name="Choisne N."/>
            <person name="Couloux A."/>
            <person name="Denny R."/>
            <person name="Deshpande S."/>
            <person name="Dai X."/>
            <person name="Doyle J.J."/>
            <person name="Dudez A.M."/>
            <person name="Farmer A.D."/>
            <person name="Fouteau S."/>
            <person name="Franken C."/>
            <person name="Gibelin C."/>
            <person name="Gish J."/>
            <person name="Goldstein S."/>
            <person name="Gonzalez A.J."/>
            <person name="Green P.J."/>
            <person name="Hallab A."/>
            <person name="Hartog M."/>
            <person name="Hua A."/>
            <person name="Humphray S.J."/>
            <person name="Jeong D.H."/>
            <person name="Jing Y."/>
            <person name="Jocker A."/>
            <person name="Kenton S.M."/>
            <person name="Kim D.J."/>
            <person name="Klee K."/>
            <person name="Lai H."/>
            <person name="Lang C."/>
            <person name="Lin S."/>
            <person name="Macmil S.L."/>
            <person name="Magdelenat G."/>
            <person name="Matthews L."/>
            <person name="McCorrison J."/>
            <person name="Monaghan E.L."/>
            <person name="Mun J.H."/>
            <person name="Najar F.Z."/>
            <person name="Nicholson C."/>
            <person name="Noirot C."/>
            <person name="O'Bleness M."/>
            <person name="Paule C.R."/>
            <person name="Poulain J."/>
            <person name="Prion F."/>
            <person name="Qin B."/>
            <person name="Qu C."/>
            <person name="Retzel E.F."/>
            <person name="Riddle C."/>
            <person name="Sallet E."/>
            <person name="Samain S."/>
            <person name="Samson N."/>
            <person name="Sanders I."/>
            <person name="Saurat O."/>
            <person name="Scarpelli C."/>
            <person name="Schiex T."/>
            <person name="Segurens B."/>
            <person name="Severin A.J."/>
            <person name="Sherrier D.J."/>
            <person name="Shi R."/>
            <person name="Sims S."/>
            <person name="Singer S.R."/>
            <person name="Sinharoy S."/>
            <person name="Sterck L."/>
            <person name="Viollet A."/>
            <person name="Wang B.B."/>
            <person name="Wang K."/>
            <person name="Wang M."/>
            <person name="Wang X."/>
            <person name="Warfsmann J."/>
            <person name="Weissenbach J."/>
            <person name="White D.D."/>
            <person name="White J.D."/>
            <person name="Wiley G.B."/>
            <person name="Wincker P."/>
            <person name="Xing Y."/>
            <person name="Yang L."/>
            <person name="Yao Z."/>
            <person name="Ying F."/>
            <person name="Zhai J."/>
            <person name="Zhou L."/>
            <person name="Zuber A."/>
            <person name="Denarie J."/>
            <person name="Dixon R.A."/>
            <person name="May G.D."/>
            <person name="Schwartz D.C."/>
            <person name="Rogers J."/>
            <person name="Quetier F."/>
            <person name="Town C.D."/>
            <person name="Roe B.A."/>
        </authorList>
    </citation>
    <scope>NUCLEOTIDE SEQUENCE [LARGE SCALE GENOMIC DNA]</scope>
    <source>
        <strain evidence="1">A17</strain>
        <strain evidence="2 3">cv. Jemalong A17</strain>
    </source>
</reference>
<accession>G7L2W6</accession>
<dbReference type="EnsemblPlants" id="AES82690">
    <property type="protein sequence ID" value="AES82690"/>
    <property type="gene ID" value="MTR_7g116290"/>
</dbReference>
<protein>
    <submittedName>
        <fullName evidence="1 2">Uncharacterized protein</fullName>
    </submittedName>
</protein>
<gene>
    <name evidence="1" type="ordered locus">MTR_7g116290</name>
</gene>
<dbReference type="PaxDb" id="3880-AES82690"/>
<organism evidence="1 3">
    <name type="scientific">Medicago truncatula</name>
    <name type="common">Barrel medic</name>
    <name type="synonym">Medicago tribuloides</name>
    <dbReference type="NCBI Taxonomy" id="3880"/>
    <lineage>
        <taxon>Eukaryota</taxon>
        <taxon>Viridiplantae</taxon>
        <taxon>Streptophyta</taxon>
        <taxon>Embryophyta</taxon>
        <taxon>Tracheophyta</taxon>
        <taxon>Spermatophyta</taxon>
        <taxon>Magnoliopsida</taxon>
        <taxon>eudicotyledons</taxon>
        <taxon>Gunneridae</taxon>
        <taxon>Pentapetalae</taxon>
        <taxon>rosids</taxon>
        <taxon>fabids</taxon>
        <taxon>Fabales</taxon>
        <taxon>Fabaceae</taxon>
        <taxon>Papilionoideae</taxon>
        <taxon>50 kb inversion clade</taxon>
        <taxon>NPAAA clade</taxon>
        <taxon>Hologalegina</taxon>
        <taxon>IRL clade</taxon>
        <taxon>Trifolieae</taxon>
        <taxon>Medicago</taxon>
    </lineage>
</organism>
<reference evidence="1 3" key="2">
    <citation type="journal article" date="2014" name="BMC Genomics">
        <title>An improved genome release (version Mt4.0) for the model legume Medicago truncatula.</title>
        <authorList>
            <person name="Tang H."/>
            <person name="Krishnakumar V."/>
            <person name="Bidwell S."/>
            <person name="Rosen B."/>
            <person name="Chan A."/>
            <person name="Zhou S."/>
            <person name="Gentzbittel L."/>
            <person name="Childs K.L."/>
            <person name="Yandell M."/>
            <person name="Gundlach H."/>
            <person name="Mayer K.F."/>
            <person name="Schwartz D.C."/>
            <person name="Town C.D."/>
        </authorList>
    </citation>
    <scope>GENOME REANNOTATION</scope>
    <source>
        <strain evidence="2 3">cv. Jemalong A17</strain>
    </source>
</reference>
<name>G7L2W6_MEDTR</name>
<dbReference type="AlphaFoldDB" id="G7L2W6"/>